<proteinExistence type="predicted"/>
<organism evidence="2">
    <name type="scientific">Ostreococcus sp. 'lucimarinus'</name>
    <dbReference type="NCBI Taxonomy" id="242159"/>
    <lineage>
        <taxon>Eukaryota</taxon>
        <taxon>Viridiplantae</taxon>
        <taxon>Chlorophyta</taxon>
        <taxon>Mamiellophyceae</taxon>
        <taxon>Mamiellales</taxon>
        <taxon>Bathycoccaceae</taxon>
        <taxon>Ostreococcus</taxon>
    </lineage>
</organism>
<name>A0A7R9XS04_9CHLO</name>
<feature type="compositionally biased region" description="Acidic residues" evidence="1">
    <location>
        <begin position="43"/>
        <end position="64"/>
    </location>
</feature>
<accession>A0A7R9XS04</accession>
<reference evidence="2" key="1">
    <citation type="submission" date="2021-01" db="EMBL/GenBank/DDBJ databases">
        <authorList>
            <person name="Corre E."/>
            <person name="Pelletier E."/>
            <person name="Niang G."/>
            <person name="Scheremetjew M."/>
            <person name="Finn R."/>
            <person name="Kale V."/>
            <person name="Holt S."/>
            <person name="Cochrane G."/>
            <person name="Meng A."/>
            <person name="Brown T."/>
            <person name="Cohen L."/>
        </authorList>
    </citation>
    <scope>NUCLEOTIDE SEQUENCE</scope>
    <source>
        <strain evidence="2">Clade-A-BCC118000</strain>
    </source>
</reference>
<sequence length="391" mass="43409">MWVDAVERVVAADAEDDAEGVETTAATRGRWIPTKARVGGDFDVGEESDDAEREDAEASSDADDAYEANATLRALDDEVWIENYGQAKRRRARAKFLRAHGVDPKTTSGTAAFAALGATRDDCPAAYFAPKVGAASLGGPGASELPEHFAKFSVHATKLAALADQIYILCTECSLGIPEDWRAKTSFVHGFRIDECLKTQGSDHWHKASFSHAHALMDAQKKQHKTVAIIEEDVITRDFADGGVGWRMLLDNLGHVRDTMRLEKDWRTIRVGYRAMFIDRPIESVSKLEGKETCPKDCRCEKKNAFTCIMRQSGCDMRSSDFYLVREAAYQPIIDKIYEGYTVDCEALREVPNQIYITPQLSFQGTLDLKLQTQIQMGEEFMQKCAVGATA</sequence>
<protein>
    <submittedName>
        <fullName evidence="2">Uncharacterized protein</fullName>
    </submittedName>
</protein>
<evidence type="ECO:0000256" key="1">
    <source>
        <dbReference type="SAM" id="MobiDB-lite"/>
    </source>
</evidence>
<feature type="region of interest" description="Disordered" evidence="1">
    <location>
        <begin position="37"/>
        <end position="64"/>
    </location>
</feature>
<gene>
    <name evidence="2" type="ORF">OLUC0939_LOCUS4417</name>
</gene>
<evidence type="ECO:0000313" key="2">
    <source>
        <dbReference type="EMBL" id="CAD8223693.1"/>
    </source>
</evidence>
<dbReference type="AlphaFoldDB" id="A0A7R9XS04"/>
<dbReference type="EMBL" id="HBDX01005123">
    <property type="protein sequence ID" value="CAD8223693.1"/>
    <property type="molecule type" value="Transcribed_RNA"/>
</dbReference>